<evidence type="ECO:0000259" key="6">
    <source>
        <dbReference type="Pfam" id="PF01409"/>
    </source>
</evidence>
<keyword evidence="1" id="KW-0436">Ligase</keyword>
<gene>
    <name evidence="7" type="ORF">DFR58_101224</name>
</gene>
<accession>A0A369BHI5</accession>
<dbReference type="GO" id="GO:0043039">
    <property type="term" value="P:tRNA aminoacylation"/>
    <property type="evidence" value="ECO:0007669"/>
    <property type="project" value="InterPro"/>
</dbReference>
<organism evidence="7 8">
    <name type="scientific">Anaerobacterium chartisolvens</name>
    <dbReference type="NCBI Taxonomy" id="1297424"/>
    <lineage>
        <taxon>Bacteria</taxon>
        <taxon>Bacillati</taxon>
        <taxon>Bacillota</taxon>
        <taxon>Clostridia</taxon>
        <taxon>Eubacteriales</taxon>
        <taxon>Oscillospiraceae</taxon>
        <taxon>Anaerobacterium</taxon>
    </lineage>
</organism>
<evidence type="ECO:0000256" key="5">
    <source>
        <dbReference type="ARBA" id="ARBA00023146"/>
    </source>
</evidence>
<dbReference type="Proteomes" id="UP000253034">
    <property type="component" value="Unassembled WGS sequence"/>
</dbReference>
<dbReference type="GO" id="GO:0006412">
    <property type="term" value="P:translation"/>
    <property type="evidence" value="ECO:0007669"/>
    <property type="project" value="UniProtKB-KW"/>
</dbReference>
<dbReference type="InterPro" id="IPR002319">
    <property type="entry name" value="Phenylalanyl-tRNA_Synthase"/>
</dbReference>
<keyword evidence="8" id="KW-1185">Reference proteome</keyword>
<reference evidence="7 8" key="1">
    <citation type="submission" date="2018-07" db="EMBL/GenBank/DDBJ databases">
        <title>Genomic Encyclopedia of Type Strains, Phase IV (KMG-IV): sequencing the most valuable type-strain genomes for metagenomic binning, comparative biology and taxonomic classification.</title>
        <authorList>
            <person name="Goeker M."/>
        </authorList>
    </citation>
    <scope>NUCLEOTIDE SEQUENCE [LARGE SCALE GENOMIC DNA]</scope>
    <source>
        <strain evidence="7 8">DSM 27016</strain>
    </source>
</reference>
<evidence type="ECO:0000256" key="1">
    <source>
        <dbReference type="ARBA" id="ARBA00022598"/>
    </source>
</evidence>
<evidence type="ECO:0000256" key="3">
    <source>
        <dbReference type="ARBA" id="ARBA00022840"/>
    </source>
</evidence>
<sequence>MNSSYGKKNPLNTVINMMYDFFKRLGFNIVFGKEIETYYNNFTALNIEDKSFITLDDATFYIEDDLLLRSHLSPIWIRQMSKKSYPLAFIEIGKVYRCDSKGSLFRPMFYQAEGVILDKGIHFSDLKGIMELFVQYIFNCKREMTFQPYWHAFTCPSVKIDVSCICNYDTNCPYCRGNNLVNICTAGMIDRNILNECGYDSDISGICFGLGPSRLIQLVENVSNIQELYENNIVCF</sequence>
<proteinExistence type="predicted"/>
<keyword evidence="4" id="KW-0648">Protein biosynthesis</keyword>
<dbReference type="GO" id="GO:0004812">
    <property type="term" value="F:aminoacyl-tRNA ligase activity"/>
    <property type="evidence" value="ECO:0007669"/>
    <property type="project" value="UniProtKB-KW"/>
</dbReference>
<dbReference type="Gene3D" id="3.30.930.10">
    <property type="entry name" value="Bira Bifunctional Protein, Domain 2"/>
    <property type="match status" value="1"/>
</dbReference>
<evidence type="ECO:0000313" key="8">
    <source>
        <dbReference type="Proteomes" id="UP000253034"/>
    </source>
</evidence>
<comment type="caution">
    <text evidence="7">The sequence shown here is derived from an EMBL/GenBank/DDBJ whole genome shotgun (WGS) entry which is preliminary data.</text>
</comment>
<dbReference type="GO" id="GO:0140096">
    <property type="term" value="F:catalytic activity, acting on a protein"/>
    <property type="evidence" value="ECO:0007669"/>
    <property type="project" value="UniProtKB-ARBA"/>
</dbReference>
<keyword evidence="3" id="KW-0067">ATP-binding</keyword>
<evidence type="ECO:0000256" key="4">
    <source>
        <dbReference type="ARBA" id="ARBA00022917"/>
    </source>
</evidence>
<keyword evidence="5 7" id="KW-0030">Aminoacyl-tRNA synthetase</keyword>
<dbReference type="GO" id="GO:0000049">
    <property type="term" value="F:tRNA binding"/>
    <property type="evidence" value="ECO:0007669"/>
    <property type="project" value="InterPro"/>
</dbReference>
<evidence type="ECO:0000256" key="2">
    <source>
        <dbReference type="ARBA" id="ARBA00022741"/>
    </source>
</evidence>
<dbReference type="Pfam" id="PF01409">
    <property type="entry name" value="tRNA-synt_2d"/>
    <property type="match status" value="1"/>
</dbReference>
<keyword evidence="2" id="KW-0547">Nucleotide-binding</keyword>
<name>A0A369BHI5_9FIRM</name>
<dbReference type="SUPFAM" id="SSF55681">
    <property type="entry name" value="Class II aaRS and biotin synthetases"/>
    <property type="match status" value="1"/>
</dbReference>
<dbReference type="AlphaFoldDB" id="A0A369BHI5"/>
<dbReference type="RefSeq" id="WP_114295963.1">
    <property type="nucleotide sequence ID" value="NZ_QPJT01000001.1"/>
</dbReference>
<feature type="domain" description="Phenylalanyl-tRNA synthetase" evidence="6">
    <location>
        <begin position="5"/>
        <end position="233"/>
    </location>
</feature>
<protein>
    <submittedName>
        <fullName evidence="7">tRNA synthetase class II (F)</fullName>
    </submittedName>
</protein>
<dbReference type="EMBL" id="QPJT01000001">
    <property type="protein sequence ID" value="RCX21020.1"/>
    <property type="molecule type" value="Genomic_DNA"/>
</dbReference>
<dbReference type="GO" id="GO:0016740">
    <property type="term" value="F:transferase activity"/>
    <property type="evidence" value="ECO:0007669"/>
    <property type="project" value="UniProtKB-ARBA"/>
</dbReference>
<dbReference type="InterPro" id="IPR045864">
    <property type="entry name" value="aa-tRNA-synth_II/BPL/LPL"/>
</dbReference>
<dbReference type="OrthoDB" id="9800719at2"/>
<evidence type="ECO:0000313" key="7">
    <source>
        <dbReference type="EMBL" id="RCX21020.1"/>
    </source>
</evidence>
<dbReference type="GO" id="GO:0005524">
    <property type="term" value="F:ATP binding"/>
    <property type="evidence" value="ECO:0007669"/>
    <property type="project" value="UniProtKB-KW"/>
</dbReference>